<evidence type="ECO:0000256" key="9">
    <source>
        <dbReference type="ARBA" id="ARBA00023136"/>
    </source>
</evidence>
<feature type="transmembrane region" description="Helical" evidence="14">
    <location>
        <begin position="73"/>
        <end position="92"/>
    </location>
</feature>
<evidence type="ECO:0000256" key="14">
    <source>
        <dbReference type="SAM" id="Phobius"/>
    </source>
</evidence>
<evidence type="ECO:0000256" key="12">
    <source>
        <dbReference type="ARBA" id="ARBA00042071"/>
    </source>
</evidence>
<feature type="transmembrane region" description="Helical" evidence="14">
    <location>
        <begin position="148"/>
        <end position="170"/>
    </location>
</feature>
<dbReference type="InterPro" id="IPR011021">
    <property type="entry name" value="Arrestin-like_N"/>
</dbReference>
<dbReference type="Pfam" id="PF00339">
    <property type="entry name" value="Arrestin_N"/>
    <property type="match status" value="1"/>
</dbReference>
<dbReference type="EMBL" id="JANIIK010000111">
    <property type="protein sequence ID" value="KAJ3595376.1"/>
    <property type="molecule type" value="Genomic_DNA"/>
</dbReference>
<comment type="similarity">
    <text evidence="3">Belongs to the arrestin family.</text>
</comment>
<evidence type="ECO:0000256" key="7">
    <source>
        <dbReference type="ARBA" id="ARBA00022949"/>
    </source>
</evidence>
<dbReference type="Pfam" id="PF02752">
    <property type="entry name" value="Arrestin_C"/>
    <property type="match status" value="1"/>
</dbReference>
<dbReference type="FunFam" id="2.60.40.640:FF:000011">
    <property type="entry name" value="S-arrestin isoform X2"/>
    <property type="match status" value="1"/>
</dbReference>
<reference evidence="16" key="1">
    <citation type="submission" date="2022-07" db="EMBL/GenBank/DDBJ databases">
        <title>Chromosome-level genome of Muraenolepis orangiensis.</title>
        <authorList>
            <person name="Kim J."/>
        </authorList>
    </citation>
    <scope>NUCLEOTIDE SEQUENCE</scope>
    <source>
        <strain evidence="16">KU_S4_2022</strain>
        <tissue evidence="16">Muscle</tissue>
    </source>
</reference>
<dbReference type="Gene3D" id="1.20.140.150">
    <property type="match status" value="1"/>
</dbReference>
<dbReference type="InterPro" id="IPR017864">
    <property type="entry name" value="Arrestin_CS"/>
</dbReference>
<evidence type="ECO:0000256" key="1">
    <source>
        <dbReference type="ARBA" id="ARBA00004141"/>
    </source>
</evidence>
<evidence type="ECO:0000256" key="3">
    <source>
        <dbReference type="ARBA" id="ARBA00005298"/>
    </source>
</evidence>
<dbReference type="InterPro" id="IPR011022">
    <property type="entry name" value="Arrestin_C-like"/>
</dbReference>
<dbReference type="PROSITE" id="PS00295">
    <property type="entry name" value="ARRESTINS"/>
    <property type="match status" value="1"/>
</dbReference>
<sequence length="567" mass="61130">MSTAVEATGFGLCVISWLITGAALGNDYWKVSTVAGNVITSVRQFENLWHACTETSTGIAQCQDFETLLGLPALLLGLACLVVALMGIKCIKIGSASDSAKAKMAVTGGIMSCLAGLCTLTAVSWYANMVVEDFYDPFTGGIKFELGAGLYMGWAGAFLAVLGGGMLCCACKRATPAGSKGGYHGAQPKRIFVPKSDSDSKPQAPFSTVHVIEKLVLLSPPQRFNMSTKNVIFKKITTDKSALSGRKAFVTLSCTFRYGQDDMDVMGVTFNRELYACTRQVYPPLVDRDQGVHTKVQGKLLRKLGDNAYPFFFELPDNLPCSVGLQPGLRDSGKQCAVEFEIKAFSAESQDAKIHKRSTVKMLLRKVQFAPEADAPAGSVTSNRDFITPDNPLHLEVTLEKDTFYHGEAINVHVNVSNRSNKNVKNILVSVDQVSTVVLYSNDSYTKSVAIKDSGDAVSAGASLQKVYTLLPLLANNRERRGIALDGKLKHEDTNLASSSIIKDGVLKEVLGILVTYRVLVKLVIGGELGLEVPFKLMHPKPDGMKANNEEEEGNVSGGDDTALTEK</sequence>
<dbReference type="GO" id="GO:0016020">
    <property type="term" value="C:membrane"/>
    <property type="evidence" value="ECO:0007669"/>
    <property type="project" value="UniProtKB-SubCell"/>
</dbReference>
<dbReference type="AlphaFoldDB" id="A0A9Q0IFS0"/>
<dbReference type="InterPro" id="IPR017974">
    <property type="entry name" value="Claudin_CS"/>
</dbReference>
<keyword evidence="8 14" id="KW-1133">Transmembrane helix</keyword>
<keyword evidence="9 14" id="KW-0472">Membrane</keyword>
<dbReference type="GO" id="GO:0002031">
    <property type="term" value="P:G protein-coupled receptor internalization"/>
    <property type="evidence" value="ECO:0007669"/>
    <property type="project" value="TreeGrafter"/>
</dbReference>
<dbReference type="GO" id="GO:0001750">
    <property type="term" value="C:photoreceptor outer segment"/>
    <property type="evidence" value="ECO:0007669"/>
    <property type="project" value="TreeGrafter"/>
</dbReference>
<dbReference type="GO" id="GO:0005923">
    <property type="term" value="C:bicellular tight junction"/>
    <property type="evidence" value="ECO:0007669"/>
    <property type="project" value="UniProtKB-SubCell"/>
</dbReference>
<dbReference type="Pfam" id="PF00822">
    <property type="entry name" value="PMP22_Claudin"/>
    <property type="match status" value="1"/>
</dbReference>
<keyword evidence="17" id="KW-1185">Reference proteome</keyword>
<dbReference type="GO" id="GO:0001664">
    <property type="term" value="F:G protein-coupled receptor binding"/>
    <property type="evidence" value="ECO:0007669"/>
    <property type="project" value="TreeGrafter"/>
</dbReference>
<keyword evidence="7" id="KW-0965">Cell junction</keyword>
<evidence type="ECO:0000256" key="13">
    <source>
        <dbReference type="SAM" id="MobiDB-lite"/>
    </source>
</evidence>
<evidence type="ECO:0000256" key="8">
    <source>
        <dbReference type="ARBA" id="ARBA00022989"/>
    </source>
</evidence>
<dbReference type="PRINTS" id="PR00309">
    <property type="entry name" value="ARRESTIN"/>
</dbReference>
<name>A0A9Q0IFS0_9TELE</name>
<dbReference type="SMART" id="SM01017">
    <property type="entry name" value="Arrestin_C"/>
    <property type="match status" value="1"/>
</dbReference>
<comment type="subcellular location">
    <subcellularLocation>
        <location evidence="2">Cell junction</location>
        <location evidence="2">Tight junction</location>
    </subcellularLocation>
    <subcellularLocation>
        <location evidence="1">Membrane</location>
        <topology evidence="1">Multi-pass membrane protein</topology>
    </subcellularLocation>
</comment>
<dbReference type="InterPro" id="IPR014752">
    <property type="entry name" value="Arrestin-like_C"/>
</dbReference>
<dbReference type="GO" id="GO:0007399">
    <property type="term" value="P:nervous system development"/>
    <property type="evidence" value="ECO:0007669"/>
    <property type="project" value="UniProtKB-ARBA"/>
</dbReference>
<keyword evidence="5" id="KW-0796">Tight junction</keyword>
<gene>
    <name evidence="16" type="ORF">NHX12_004680</name>
</gene>
<dbReference type="Gene3D" id="2.60.40.840">
    <property type="match status" value="1"/>
</dbReference>
<dbReference type="PANTHER" id="PTHR11792:SF15">
    <property type="entry name" value="S-ARRESTIN"/>
    <property type="match status" value="1"/>
</dbReference>
<evidence type="ECO:0000313" key="16">
    <source>
        <dbReference type="EMBL" id="KAJ3595376.1"/>
    </source>
</evidence>
<evidence type="ECO:0000256" key="4">
    <source>
        <dbReference type="ARBA" id="ARBA00008295"/>
    </source>
</evidence>
<protein>
    <recommendedName>
        <fullName evidence="10">S-arrestin</fullName>
    </recommendedName>
    <alternativeName>
        <fullName evidence="12">Retinal S-antigen</fullName>
    </alternativeName>
    <alternativeName>
        <fullName evidence="11">Rod photoreceptor arrestin</fullName>
    </alternativeName>
</protein>
<dbReference type="PANTHER" id="PTHR11792">
    <property type="entry name" value="ARRESTIN"/>
    <property type="match status" value="1"/>
</dbReference>
<dbReference type="Proteomes" id="UP001148018">
    <property type="component" value="Unassembled WGS sequence"/>
</dbReference>
<evidence type="ECO:0000256" key="10">
    <source>
        <dbReference type="ARBA" id="ARBA00040206"/>
    </source>
</evidence>
<dbReference type="GO" id="GO:0007165">
    <property type="term" value="P:signal transduction"/>
    <property type="evidence" value="ECO:0007669"/>
    <property type="project" value="InterPro"/>
</dbReference>
<feature type="region of interest" description="Disordered" evidence="13">
    <location>
        <begin position="542"/>
        <end position="567"/>
    </location>
</feature>
<dbReference type="SUPFAM" id="SSF81296">
    <property type="entry name" value="E set domains"/>
    <property type="match status" value="2"/>
</dbReference>
<comment type="similarity">
    <text evidence="4">Belongs to the claudin family.</text>
</comment>
<evidence type="ECO:0000313" key="17">
    <source>
        <dbReference type="Proteomes" id="UP001148018"/>
    </source>
</evidence>
<evidence type="ECO:0000256" key="5">
    <source>
        <dbReference type="ARBA" id="ARBA00022427"/>
    </source>
</evidence>
<proteinExistence type="inferred from homology"/>
<dbReference type="InterPro" id="IPR014756">
    <property type="entry name" value="Ig_E-set"/>
</dbReference>
<evidence type="ECO:0000259" key="15">
    <source>
        <dbReference type="SMART" id="SM01017"/>
    </source>
</evidence>
<dbReference type="Gene3D" id="2.60.40.640">
    <property type="match status" value="1"/>
</dbReference>
<dbReference type="InterPro" id="IPR004031">
    <property type="entry name" value="PMP22/EMP/MP20/Claudin"/>
</dbReference>
<dbReference type="InterPro" id="IPR000698">
    <property type="entry name" value="Arrestin"/>
</dbReference>
<feature type="domain" description="Arrestin C-terminal-like" evidence="15">
    <location>
        <begin position="389"/>
        <end position="542"/>
    </location>
</feature>
<comment type="caution">
    <text evidence="16">The sequence shown here is derived from an EMBL/GenBank/DDBJ whole genome shotgun (WGS) entry which is preliminary data.</text>
</comment>
<dbReference type="OrthoDB" id="298939at2759"/>
<organism evidence="16 17">
    <name type="scientific">Muraenolepis orangiensis</name>
    <name type="common">Patagonian moray cod</name>
    <dbReference type="NCBI Taxonomy" id="630683"/>
    <lineage>
        <taxon>Eukaryota</taxon>
        <taxon>Metazoa</taxon>
        <taxon>Chordata</taxon>
        <taxon>Craniata</taxon>
        <taxon>Vertebrata</taxon>
        <taxon>Euteleostomi</taxon>
        <taxon>Actinopterygii</taxon>
        <taxon>Neopterygii</taxon>
        <taxon>Teleostei</taxon>
        <taxon>Neoteleostei</taxon>
        <taxon>Acanthomorphata</taxon>
        <taxon>Zeiogadaria</taxon>
        <taxon>Gadariae</taxon>
        <taxon>Gadiformes</taxon>
        <taxon>Muraenolepidoidei</taxon>
        <taxon>Muraenolepididae</taxon>
        <taxon>Muraenolepis</taxon>
    </lineage>
</organism>
<accession>A0A9Q0IFS0</accession>
<evidence type="ECO:0000256" key="11">
    <source>
        <dbReference type="ARBA" id="ARBA00041305"/>
    </source>
</evidence>
<dbReference type="GO" id="GO:0001917">
    <property type="term" value="C:photoreceptor inner segment"/>
    <property type="evidence" value="ECO:0007669"/>
    <property type="project" value="TreeGrafter"/>
</dbReference>
<evidence type="ECO:0000256" key="2">
    <source>
        <dbReference type="ARBA" id="ARBA00004435"/>
    </source>
</evidence>
<dbReference type="InterPro" id="IPR014753">
    <property type="entry name" value="Arrestin_N"/>
</dbReference>
<evidence type="ECO:0000256" key="6">
    <source>
        <dbReference type="ARBA" id="ARBA00022692"/>
    </source>
</evidence>
<feature type="transmembrane region" description="Helical" evidence="14">
    <location>
        <begin position="104"/>
        <end position="128"/>
    </location>
</feature>
<keyword evidence="6 14" id="KW-0812">Transmembrane</keyword>
<dbReference type="PROSITE" id="PS01346">
    <property type="entry name" value="CLAUDIN"/>
    <property type="match status" value="1"/>
</dbReference>